<gene>
    <name evidence="2" type="ORF">PPENT_87.1.T0820015</name>
</gene>
<keyword evidence="1" id="KW-1133">Transmembrane helix</keyword>
<name>A0A8S1W1F0_9CILI</name>
<evidence type="ECO:0000313" key="2">
    <source>
        <dbReference type="EMBL" id="CAD8183854.1"/>
    </source>
</evidence>
<dbReference type="PANTHER" id="PTHR12621:SF7">
    <property type="entry name" value="CYSTEINE AND HISTIDINE-RICH DOMAIN-CONTAINING PROTEIN 1"/>
    <property type="match status" value="1"/>
</dbReference>
<reference evidence="2" key="1">
    <citation type="submission" date="2021-01" db="EMBL/GenBank/DDBJ databases">
        <authorList>
            <consortium name="Genoscope - CEA"/>
            <person name="William W."/>
        </authorList>
    </citation>
    <scope>NUCLEOTIDE SEQUENCE</scope>
</reference>
<comment type="caution">
    <text evidence="2">The sequence shown here is derived from an EMBL/GenBank/DDBJ whole genome shotgun (WGS) entry which is preliminary data.</text>
</comment>
<dbReference type="Proteomes" id="UP000689195">
    <property type="component" value="Unassembled WGS sequence"/>
</dbReference>
<evidence type="ECO:0000313" key="3">
    <source>
        <dbReference type="Proteomes" id="UP000689195"/>
    </source>
</evidence>
<accession>A0A8S1W1F0</accession>
<feature type="transmembrane region" description="Helical" evidence="1">
    <location>
        <begin position="33"/>
        <end position="51"/>
    </location>
</feature>
<keyword evidence="3" id="KW-1185">Reference proteome</keyword>
<protein>
    <recommendedName>
        <fullName evidence="4">Transmembrane protein</fullName>
    </recommendedName>
</protein>
<organism evidence="2 3">
    <name type="scientific">Paramecium pentaurelia</name>
    <dbReference type="NCBI Taxonomy" id="43138"/>
    <lineage>
        <taxon>Eukaryota</taxon>
        <taxon>Sar</taxon>
        <taxon>Alveolata</taxon>
        <taxon>Ciliophora</taxon>
        <taxon>Intramacronucleata</taxon>
        <taxon>Oligohymenophorea</taxon>
        <taxon>Peniculida</taxon>
        <taxon>Parameciidae</taxon>
        <taxon>Paramecium</taxon>
    </lineage>
</organism>
<dbReference type="GO" id="GO:0008270">
    <property type="term" value="F:zinc ion binding"/>
    <property type="evidence" value="ECO:0007669"/>
    <property type="project" value="TreeGrafter"/>
</dbReference>
<sequence>MNKFIQNLRKNDFFSVTYFPAISDGFNFNHSSVLGGMISIFIAILSLMYGWTYQLLPKVTSDLNQFSEKDNFGQLKNFINIKPPYQQGWSPIDPFKRDEIILQPLIQMILNSNVNDVLNINLHMNYTKQYYIIFTLCKEDYLLDQQKCASEETKNLYLKQHGNSLYIEIQFTTIKPSKFEPQIFERTYQIHIHSQAEIQSISILNNWIRRTQFYISNSLNYPQYSLKDYCDKQFLPNTYEAFFVLFQQQYYTVQIVYPPISEVFAAIGSIISILFSVKFIITILNLQQLKQDVLDDIMTQYYPEIKQFQIIKNWFGKIIQVKFKGLQVDISSYFQFQKQIHFQMAYSNLYSYQQKQELKQKEFLIVVLKFLFNYQSLEILIQLHKVK</sequence>
<dbReference type="PANTHER" id="PTHR12621">
    <property type="entry name" value="CYSTEINE AND HISTIDINE-RICH DOMAIN CHORD -CONTAINING PROTEIN"/>
    <property type="match status" value="1"/>
</dbReference>
<dbReference type="AlphaFoldDB" id="A0A8S1W1F0"/>
<keyword evidence="1" id="KW-0812">Transmembrane</keyword>
<evidence type="ECO:0008006" key="4">
    <source>
        <dbReference type="Google" id="ProtNLM"/>
    </source>
</evidence>
<dbReference type="EMBL" id="CAJJDO010000082">
    <property type="protein sequence ID" value="CAD8183854.1"/>
    <property type="molecule type" value="Genomic_DNA"/>
</dbReference>
<evidence type="ECO:0000256" key="1">
    <source>
        <dbReference type="SAM" id="Phobius"/>
    </source>
</evidence>
<keyword evidence="1" id="KW-0472">Membrane</keyword>
<proteinExistence type="predicted"/>
<dbReference type="OrthoDB" id="290195at2759"/>